<organism evidence="2 3">
    <name type="scientific">Coturnix japonica</name>
    <name type="common">Japanese quail</name>
    <name type="synonym">Coturnix coturnix japonica</name>
    <dbReference type="NCBI Taxonomy" id="93934"/>
    <lineage>
        <taxon>Eukaryota</taxon>
        <taxon>Metazoa</taxon>
        <taxon>Chordata</taxon>
        <taxon>Craniata</taxon>
        <taxon>Vertebrata</taxon>
        <taxon>Euteleostomi</taxon>
        <taxon>Archelosauria</taxon>
        <taxon>Archosauria</taxon>
        <taxon>Dinosauria</taxon>
        <taxon>Saurischia</taxon>
        <taxon>Theropoda</taxon>
        <taxon>Coelurosauria</taxon>
        <taxon>Aves</taxon>
        <taxon>Neognathae</taxon>
        <taxon>Galloanserae</taxon>
        <taxon>Galliformes</taxon>
        <taxon>Phasianidae</taxon>
        <taxon>Perdicinae</taxon>
        <taxon>Coturnix</taxon>
    </lineage>
</organism>
<reference evidence="2" key="1">
    <citation type="submission" date="2015-11" db="EMBL/GenBank/DDBJ databases">
        <authorList>
            <consortium name="International Coturnix japonica Genome Analysis Consortium"/>
            <person name="Warren W."/>
            <person name="Burt D.W."/>
            <person name="Antin P.B."/>
            <person name="Lanford R."/>
            <person name="Gros J."/>
            <person name="Wilson R.K."/>
        </authorList>
    </citation>
    <scope>NUCLEOTIDE SEQUENCE [LARGE SCALE GENOMIC DNA]</scope>
</reference>
<name>A0A8C2TPC6_COTJA</name>
<dbReference type="GO" id="GO:0000939">
    <property type="term" value="C:inner kinetochore"/>
    <property type="evidence" value="ECO:0007669"/>
    <property type="project" value="Ensembl"/>
</dbReference>
<dbReference type="CTD" id="401541"/>
<dbReference type="GO" id="GO:0005730">
    <property type="term" value="C:nucleolus"/>
    <property type="evidence" value="ECO:0007669"/>
    <property type="project" value="Ensembl"/>
</dbReference>
<keyword evidence="1" id="KW-0175">Coiled coil</keyword>
<evidence type="ECO:0000313" key="2">
    <source>
        <dbReference type="Ensembl" id="ENSCJPP00005014698.1"/>
    </source>
</evidence>
<dbReference type="Pfam" id="PF13096">
    <property type="entry name" value="CENP-P"/>
    <property type="match status" value="1"/>
</dbReference>
<evidence type="ECO:0000256" key="1">
    <source>
        <dbReference type="SAM" id="Coils"/>
    </source>
</evidence>
<dbReference type="Proteomes" id="UP000694412">
    <property type="component" value="Chromosome 12"/>
</dbReference>
<proteinExistence type="predicted"/>
<dbReference type="GeneID" id="107319664"/>
<dbReference type="Ensembl" id="ENSCJPT00005020878.1">
    <property type="protein sequence ID" value="ENSCJPP00005014698.1"/>
    <property type="gene ID" value="ENSCJPG00005012243.1"/>
</dbReference>
<dbReference type="PANTHER" id="PTHR28577:SF1">
    <property type="entry name" value="CENTROMERE PROTEIN P"/>
    <property type="match status" value="1"/>
</dbReference>
<accession>A0A8C2TPC6</accession>
<dbReference type="OrthoDB" id="5976950at2759"/>
<dbReference type="KEGG" id="cjo:107319664"/>
<keyword evidence="3" id="KW-1185">Reference proteome</keyword>
<dbReference type="GeneTree" id="ENSGT00390000011897"/>
<dbReference type="AlphaFoldDB" id="A0A8C2TPC6"/>
<reference evidence="2" key="3">
    <citation type="submission" date="2025-09" db="UniProtKB">
        <authorList>
            <consortium name="Ensembl"/>
        </authorList>
    </citation>
    <scope>IDENTIFICATION</scope>
</reference>
<dbReference type="GO" id="GO:0005654">
    <property type="term" value="C:nucleoplasm"/>
    <property type="evidence" value="ECO:0007669"/>
    <property type="project" value="Ensembl"/>
</dbReference>
<dbReference type="GO" id="GO:0034080">
    <property type="term" value="P:CENP-A containing chromatin assembly"/>
    <property type="evidence" value="ECO:0007669"/>
    <property type="project" value="InterPro"/>
</dbReference>
<evidence type="ECO:0000313" key="3">
    <source>
        <dbReference type="Proteomes" id="UP000694412"/>
    </source>
</evidence>
<reference evidence="2" key="2">
    <citation type="submission" date="2025-08" db="UniProtKB">
        <authorList>
            <consortium name="Ensembl"/>
        </authorList>
    </citation>
    <scope>IDENTIFICATION</scope>
</reference>
<protein>
    <submittedName>
        <fullName evidence="2">Centromere protein P</fullName>
    </submittedName>
</protein>
<dbReference type="RefSeq" id="XP_015730163.1">
    <property type="nucleotide sequence ID" value="XM_015874677.2"/>
</dbReference>
<sequence>MDNSVFQVYEDEIQLLEEEIKRLTEKYEDLQQESTFYSDEEVQKSAKIFQREFLGHKGHEPPLDLIAELESLERDLSFLVKFTGIQITSHSKKTLERAANRTVQKHRLSGNCQSLPFCLEFQLLEVQNKENVSVAITDLSILVESGQCSELSKFVSSAEEHGNLLMFFRNLSSYAEWREHRRCTFLHFKAKYPNIVTLPEGQEGDHIILRNPQLPGLELIIVWKMHFSEEGRTTPVLDLLPKVPEQVLGQKAAVIANAPTCFRSMLHLFGIEAAIENLIQVVGLEK</sequence>
<feature type="coiled-coil region" evidence="1">
    <location>
        <begin position="6"/>
        <end position="40"/>
    </location>
</feature>
<gene>
    <name evidence="2" type="primary">CENPP</name>
</gene>
<dbReference type="InterPro" id="IPR027801">
    <property type="entry name" value="CENP-P"/>
</dbReference>
<dbReference type="PANTHER" id="PTHR28577">
    <property type="entry name" value="CENTROMERE PROTEIN P"/>
    <property type="match status" value="1"/>
</dbReference>